<evidence type="ECO:0000313" key="1">
    <source>
        <dbReference type="EMBL" id="KAF0527398.1"/>
    </source>
</evidence>
<organism evidence="1 2">
    <name type="scientific">Gigaspora margarita</name>
    <dbReference type="NCBI Taxonomy" id="4874"/>
    <lineage>
        <taxon>Eukaryota</taxon>
        <taxon>Fungi</taxon>
        <taxon>Fungi incertae sedis</taxon>
        <taxon>Mucoromycota</taxon>
        <taxon>Glomeromycotina</taxon>
        <taxon>Glomeromycetes</taxon>
        <taxon>Diversisporales</taxon>
        <taxon>Gigasporaceae</taxon>
        <taxon>Gigaspora</taxon>
    </lineage>
</organism>
<reference evidence="1 2" key="1">
    <citation type="journal article" date="2019" name="Environ. Microbiol.">
        <title>At the nexus of three kingdoms: the genome of the mycorrhizal fungus Gigaspora margarita provides insights into plant, endobacterial and fungal interactions.</title>
        <authorList>
            <person name="Venice F."/>
            <person name="Ghignone S."/>
            <person name="Salvioli di Fossalunga A."/>
            <person name="Amselem J."/>
            <person name="Novero M."/>
            <person name="Xianan X."/>
            <person name="Sedzielewska Toro K."/>
            <person name="Morin E."/>
            <person name="Lipzen A."/>
            <person name="Grigoriev I.V."/>
            <person name="Henrissat B."/>
            <person name="Martin F.M."/>
            <person name="Bonfante P."/>
        </authorList>
    </citation>
    <scope>NUCLEOTIDE SEQUENCE [LARGE SCALE GENOMIC DNA]</scope>
    <source>
        <strain evidence="1 2">BEG34</strain>
    </source>
</reference>
<sequence length="268" mass="31031">MPHSSGSWVLIREAVQKRFVNLTTCNFYFVLKSTQQKKQLIMTSQFNNLVARTDPNSQGERFLDLKIQIKEESFKLDPPLNDDDLKRSEYNLREKDGYFSQWDCHKGSNCMRIDISVFLSLAVSHVQTCNDPSTRLRVKVELDGSRGYGVLDYGVYIQRIPVLVTETKPYESEKAVAQTLVQIHSFAESLLGKRKQSEQTMFGIVTTGRSWRFIRWNGALKSQKTEIKQEYPCIFENDMKEAKKVISYIIRVLQAQAKSLNKEEPRTK</sequence>
<comment type="caution">
    <text evidence="1">The sequence shown here is derived from an EMBL/GenBank/DDBJ whole genome shotgun (WGS) entry which is preliminary data.</text>
</comment>
<dbReference type="AlphaFoldDB" id="A0A8H4AS00"/>
<dbReference type="OrthoDB" id="2367745at2759"/>
<protein>
    <submittedName>
        <fullName evidence="1">Uncharacterized protein</fullName>
    </submittedName>
</protein>
<gene>
    <name evidence="1" type="ORF">F8M41_013702</name>
</gene>
<dbReference type="EMBL" id="WTPW01000280">
    <property type="protein sequence ID" value="KAF0527398.1"/>
    <property type="molecule type" value="Genomic_DNA"/>
</dbReference>
<keyword evidence="2" id="KW-1185">Reference proteome</keyword>
<evidence type="ECO:0000313" key="2">
    <source>
        <dbReference type="Proteomes" id="UP000439903"/>
    </source>
</evidence>
<dbReference type="Proteomes" id="UP000439903">
    <property type="component" value="Unassembled WGS sequence"/>
</dbReference>
<accession>A0A8H4AS00</accession>
<proteinExistence type="predicted"/>
<name>A0A8H4AS00_GIGMA</name>